<organism evidence="2 3">
    <name type="scientific">Periplaneta americana</name>
    <name type="common">American cockroach</name>
    <name type="synonym">Blatta americana</name>
    <dbReference type="NCBI Taxonomy" id="6978"/>
    <lineage>
        <taxon>Eukaryota</taxon>
        <taxon>Metazoa</taxon>
        <taxon>Ecdysozoa</taxon>
        <taxon>Arthropoda</taxon>
        <taxon>Hexapoda</taxon>
        <taxon>Insecta</taxon>
        <taxon>Pterygota</taxon>
        <taxon>Neoptera</taxon>
        <taxon>Polyneoptera</taxon>
        <taxon>Dictyoptera</taxon>
        <taxon>Blattodea</taxon>
        <taxon>Blattoidea</taxon>
        <taxon>Blattidae</taxon>
        <taxon>Blattinae</taxon>
        <taxon>Periplaneta</taxon>
    </lineage>
</organism>
<keyword evidence="1" id="KW-1133">Transmembrane helix</keyword>
<keyword evidence="1" id="KW-0812">Transmembrane</keyword>
<keyword evidence="1" id="KW-0472">Membrane</keyword>
<accession>A0ABQ8RXG3</accession>
<reference evidence="2 3" key="1">
    <citation type="journal article" date="2022" name="Allergy">
        <title>Genome assembly and annotation of Periplaneta americana reveal a comprehensive cockroach allergen profile.</title>
        <authorList>
            <person name="Wang L."/>
            <person name="Xiong Q."/>
            <person name="Saelim N."/>
            <person name="Wang L."/>
            <person name="Nong W."/>
            <person name="Wan A.T."/>
            <person name="Shi M."/>
            <person name="Liu X."/>
            <person name="Cao Q."/>
            <person name="Hui J.H.L."/>
            <person name="Sookrung N."/>
            <person name="Leung T.F."/>
            <person name="Tungtrongchitr A."/>
            <person name="Tsui S.K.W."/>
        </authorList>
    </citation>
    <scope>NUCLEOTIDE SEQUENCE [LARGE SCALE GENOMIC DNA]</scope>
    <source>
        <strain evidence="2">PWHHKU_190912</strain>
    </source>
</reference>
<feature type="transmembrane region" description="Helical" evidence="1">
    <location>
        <begin position="203"/>
        <end position="225"/>
    </location>
</feature>
<gene>
    <name evidence="2" type="ORF">ANN_27232</name>
</gene>
<proteinExistence type="predicted"/>
<evidence type="ECO:0000313" key="2">
    <source>
        <dbReference type="EMBL" id="KAJ4426418.1"/>
    </source>
</evidence>
<dbReference type="EMBL" id="JAJSOF020000040">
    <property type="protein sequence ID" value="KAJ4426418.1"/>
    <property type="molecule type" value="Genomic_DNA"/>
</dbReference>
<protein>
    <submittedName>
        <fullName evidence="2">Uncharacterized protein</fullName>
    </submittedName>
</protein>
<sequence length="266" mass="29853">MDLREVGYDDRDCINVAQDRDRWRAYYPGDVGELMRMRVSRTLPYMDYFCPFRTRVKSFLERPTAVHVSGSGLVRIVLERFFCTPHAYDGYGRFLTVVGTNLMWREKAGSDCVGTLFLYCACSRWFLTVVGTNLMWREKYGVRPLAICGERMSADTVAAEEYKTTFRDLKPSIYYGNMKKISEDGHHSVVAAVANIGTANAGAAVSVLALVLLLLLALVLMVVIVKKIHSAIAHEGPRPTSRLLVSRPHAETEVDYHPTKMAVSCG</sequence>
<evidence type="ECO:0000256" key="1">
    <source>
        <dbReference type="SAM" id="Phobius"/>
    </source>
</evidence>
<dbReference type="Proteomes" id="UP001148838">
    <property type="component" value="Unassembled WGS sequence"/>
</dbReference>
<evidence type="ECO:0000313" key="3">
    <source>
        <dbReference type="Proteomes" id="UP001148838"/>
    </source>
</evidence>
<name>A0ABQ8RXG3_PERAM</name>
<comment type="caution">
    <text evidence="2">The sequence shown here is derived from an EMBL/GenBank/DDBJ whole genome shotgun (WGS) entry which is preliminary data.</text>
</comment>
<keyword evidence="3" id="KW-1185">Reference proteome</keyword>